<reference evidence="2" key="1">
    <citation type="journal article" date="2009" name="BMC Genomics">
        <title>The complete genome sequence of Staphylothermus marinus reveals differences in sulfur metabolism among heterotrophic Crenarchaeota.</title>
        <authorList>
            <person name="Anderson I.J."/>
            <person name="Dharmarajan L."/>
            <person name="Rodriguez J."/>
            <person name="Hooper S."/>
            <person name="Porat I."/>
            <person name="Ulrich L.E."/>
            <person name="Elkins J.G."/>
            <person name="Mavromatis K."/>
            <person name="Sun H."/>
            <person name="Land M."/>
            <person name="Lapidus A."/>
            <person name="Lucas S."/>
            <person name="Barry K."/>
            <person name="Huber H."/>
            <person name="Zhulin I.B."/>
            <person name="Whitman W.B."/>
            <person name="Mukhopadhyay B."/>
            <person name="Woese C."/>
            <person name="Bristow J."/>
            <person name="Kyrpides N."/>
        </authorList>
    </citation>
    <scope>NUCLEOTIDE SEQUENCE [LARGE SCALE GENOMIC DNA]</scope>
    <source>
        <strain evidence="2">ATCC 43588 / DSM 3639 / JCM 9404 / F1</strain>
    </source>
</reference>
<evidence type="ECO:0000313" key="1">
    <source>
        <dbReference type="EMBL" id="ABN70162.1"/>
    </source>
</evidence>
<organism evidence="1 2">
    <name type="scientific">Staphylothermus marinus (strain ATCC 43588 / DSM 3639 / JCM 9404 / F1)</name>
    <dbReference type="NCBI Taxonomy" id="399550"/>
    <lineage>
        <taxon>Archaea</taxon>
        <taxon>Thermoproteota</taxon>
        <taxon>Thermoprotei</taxon>
        <taxon>Desulfurococcales</taxon>
        <taxon>Desulfurococcaceae</taxon>
        <taxon>Staphylothermus</taxon>
    </lineage>
</organism>
<keyword evidence="2" id="KW-1185">Reference proteome</keyword>
<dbReference type="EMBL" id="CP000575">
    <property type="protein sequence ID" value="ABN70162.1"/>
    <property type="molecule type" value="Genomic_DNA"/>
</dbReference>
<dbReference type="AlphaFoldDB" id="A3DNF2"/>
<dbReference type="HOGENOM" id="CLU_2476169_0_0_2"/>
<name>A3DNF2_STAMF</name>
<dbReference type="GeneID" id="4906529"/>
<sequence length="87" mass="10235">MNKPIMQLKIYICKYVEKEKTLASRHMIASIGICKLLGEKELDLENLPEENRKALRLRGETNLFDPILIKKLFDLNISPEYYIKLKI</sequence>
<evidence type="ECO:0000313" key="2">
    <source>
        <dbReference type="Proteomes" id="UP000000254"/>
    </source>
</evidence>
<proteinExistence type="predicted"/>
<dbReference type="STRING" id="399550.Smar_1064"/>
<protein>
    <submittedName>
        <fullName evidence="1">Uncharacterized protein</fullName>
    </submittedName>
</protein>
<reference evidence="1 2" key="2">
    <citation type="journal article" date="2009" name="Stand. Genomic Sci.">
        <title>Complete genome sequence of Staphylothermus marinus Stetter and Fiala 1986 type strain F1.</title>
        <authorList>
            <person name="Anderson I.J."/>
            <person name="Sun H."/>
            <person name="Lapidus A."/>
            <person name="Copeland A."/>
            <person name="Glavina Del Rio T."/>
            <person name="Tice H."/>
            <person name="Dalin E."/>
            <person name="Lucas S."/>
            <person name="Barry K."/>
            <person name="Land M."/>
            <person name="Richardson P."/>
            <person name="Huber H."/>
            <person name="Kyrpides N.C."/>
        </authorList>
    </citation>
    <scope>NUCLEOTIDE SEQUENCE [LARGE SCALE GENOMIC DNA]</scope>
    <source>
        <strain evidence="2">ATCC 43588 / DSM 3639 / JCM 9404 / F1</strain>
    </source>
</reference>
<dbReference type="RefSeq" id="WP_011839353.1">
    <property type="nucleotide sequence ID" value="NC_009033.1"/>
</dbReference>
<dbReference type="Proteomes" id="UP000000254">
    <property type="component" value="Chromosome"/>
</dbReference>
<accession>A3DNF2</accession>
<dbReference type="KEGG" id="smr:Smar_1064"/>
<gene>
    <name evidence="1" type="ordered locus">Smar_1064</name>
</gene>